<sequence>MYNILFFLIWIIVLGSTILYHLNKRKYAQLPTIPPLKPQHRPIIMIIIDSLMDQPLQKAIRSGQAPALQFLLENGHYSPKMVTSFPTMSVCIDSTLLTGAFPNQHQIFGLSYFHQKRKRMVNFGTGPRESFAFGLKRVFKDSLEHLNQHFLSKEVKTIHEELDEPTASINGLIYRGKTKHILRPPLLATLSGILPFKIPTQGPAIFSYGSLAKIDPDSYYDQLILRCGFNSRFARMELVSLIKNQRLPVFTFAYLSDNDEIVHRKGPSTTKGIRKVDKELAKILDAFPSWEEALKQVTWIIIGDSGQTAMTSDRSQMYVDLRQLLQRYTIMPLKRSQPLPEDQLVLCVNERMAYVYIMDRQITKQELVHTLKQEKRLDIIAWKEDSWIHVESGQQNGRLSYRAGGDHEDIYQQSWTLRGDPALLDIRVSGQKRIEYGDYPDVLARLNGVMEAADDVIVLTVLPGYEMIAESSPKHKGACHGSLHAADSLVPMIVCGPKEKPECLRQIDLKEWILQQIKQA</sequence>
<dbReference type="PANTHER" id="PTHR10151">
    <property type="entry name" value="ECTONUCLEOTIDE PYROPHOSPHATASE/PHOSPHODIESTERASE"/>
    <property type="match status" value="1"/>
</dbReference>
<dbReference type="PANTHER" id="PTHR10151:SF120">
    <property type="entry name" value="BIS(5'-ADENOSYL)-TRIPHOSPHATASE"/>
    <property type="match status" value="1"/>
</dbReference>
<dbReference type="STRING" id="46223.SAMN05421852_10224"/>
<organism evidence="1 2">
    <name type="scientific">Thermoflavimicrobium dichotomicum</name>
    <dbReference type="NCBI Taxonomy" id="46223"/>
    <lineage>
        <taxon>Bacteria</taxon>
        <taxon>Bacillati</taxon>
        <taxon>Bacillota</taxon>
        <taxon>Bacilli</taxon>
        <taxon>Bacillales</taxon>
        <taxon>Thermoactinomycetaceae</taxon>
        <taxon>Thermoflavimicrobium</taxon>
    </lineage>
</organism>
<keyword evidence="2" id="KW-1185">Reference proteome</keyword>
<dbReference type="AlphaFoldDB" id="A0A1I3L3U3"/>
<dbReference type="InterPro" id="IPR017850">
    <property type="entry name" value="Alkaline_phosphatase_core_sf"/>
</dbReference>
<dbReference type="InterPro" id="IPR002591">
    <property type="entry name" value="Phosphodiest/P_Trfase"/>
</dbReference>
<dbReference type="Pfam" id="PF01663">
    <property type="entry name" value="Phosphodiest"/>
    <property type="match status" value="1"/>
</dbReference>
<dbReference type="Proteomes" id="UP000199545">
    <property type="component" value="Unassembled WGS sequence"/>
</dbReference>
<evidence type="ECO:0000313" key="2">
    <source>
        <dbReference type="Proteomes" id="UP000199545"/>
    </source>
</evidence>
<proteinExistence type="predicted"/>
<dbReference type="SUPFAM" id="SSF53649">
    <property type="entry name" value="Alkaline phosphatase-like"/>
    <property type="match status" value="1"/>
</dbReference>
<gene>
    <name evidence="1" type="ORF">SAMN05421852_10224</name>
</gene>
<accession>A0A1I3L3U3</accession>
<dbReference type="EMBL" id="FORR01000002">
    <property type="protein sequence ID" value="SFI79286.1"/>
    <property type="molecule type" value="Genomic_DNA"/>
</dbReference>
<dbReference type="Gene3D" id="3.40.720.10">
    <property type="entry name" value="Alkaline Phosphatase, subunit A"/>
    <property type="match status" value="1"/>
</dbReference>
<dbReference type="OrthoDB" id="2381338at2"/>
<evidence type="ECO:0000313" key="1">
    <source>
        <dbReference type="EMBL" id="SFI79286.1"/>
    </source>
</evidence>
<dbReference type="RefSeq" id="WP_093227763.1">
    <property type="nucleotide sequence ID" value="NZ_FORR01000002.1"/>
</dbReference>
<name>A0A1I3L3U3_9BACL</name>
<protein>
    <submittedName>
        <fullName evidence="1">Type I phosphodiesterase / nucleotide pyrophosphatase</fullName>
    </submittedName>
</protein>
<dbReference type="GO" id="GO:0016787">
    <property type="term" value="F:hydrolase activity"/>
    <property type="evidence" value="ECO:0007669"/>
    <property type="project" value="UniProtKB-ARBA"/>
</dbReference>
<reference evidence="1 2" key="1">
    <citation type="submission" date="2016-10" db="EMBL/GenBank/DDBJ databases">
        <authorList>
            <person name="de Groot N.N."/>
        </authorList>
    </citation>
    <scope>NUCLEOTIDE SEQUENCE [LARGE SCALE GENOMIC DNA]</scope>
    <source>
        <strain evidence="1 2">DSM 44778</strain>
    </source>
</reference>